<evidence type="ECO:0000313" key="4">
    <source>
        <dbReference type="EMBL" id="GAB96609.1"/>
    </source>
</evidence>
<dbReference type="EMBL" id="BAHD01000043">
    <property type="protein sequence ID" value="GAB96609.1"/>
    <property type="molecule type" value="Genomic_DNA"/>
</dbReference>
<organism evidence="4 5">
    <name type="scientific">Kineosphaera limosa NBRC 100340</name>
    <dbReference type="NCBI Taxonomy" id="1184609"/>
    <lineage>
        <taxon>Bacteria</taxon>
        <taxon>Bacillati</taxon>
        <taxon>Actinomycetota</taxon>
        <taxon>Actinomycetes</taxon>
        <taxon>Micrococcales</taxon>
        <taxon>Dermatophilaceae</taxon>
        <taxon>Kineosphaera</taxon>
    </lineage>
</organism>
<dbReference type="InterPro" id="IPR050109">
    <property type="entry name" value="HTH-type_TetR-like_transc_reg"/>
</dbReference>
<dbReference type="PANTHER" id="PTHR30055:SF200">
    <property type="entry name" value="HTH-TYPE TRANSCRIPTIONAL REPRESSOR BDCR"/>
    <property type="match status" value="1"/>
</dbReference>
<dbReference type="InterPro" id="IPR001647">
    <property type="entry name" value="HTH_TetR"/>
</dbReference>
<dbReference type="AlphaFoldDB" id="K6XCR5"/>
<accession>K6XCR5</accession>
<dbReference type="GO" id="GO:0000976">
    <property type="term" value="F:transcription cis-regulatory region binding"/>
    <property type="evidence" value="ECO:0007669"/>
    <property type="project" value="TreeGrafter"/>
</dbReference>
<feature type="DNA-binding region" description="H-T-H motif" evidence="2">
    <location>
        <begin position="34"/>
        <end position="53"/>
    </location>
</feature>
<dbReference type="RefSeq" id="WP_006593141.1">
    <property type="nucleotide sequence ID" value="NZ_BAHD01000043.1"/>
</dbReference>
<dbReference type="Proteomes" id="UP000008366">
    <property type="component" value="Unassembled WGS sequence"/>
</dbReference>
<dbReference type="InterPro" id="IPR041490">
    <property type="entry name" value="KstR2_TetR_C"/>
</dbReference>
<evidence type="ECO:0000256" key="2">
    <source>
        <dbReference type="PROSITE-ProRule" id="PRU00335"/>
    </source>
</evidence>
<dbReference type="Gene3D" id="1.10.357.10">
    <property type="entry name" value="Tetracycline Repressor, domain 2"/>
    <property type="match status" value="1"/>
</dbReference>
<evidence type="ECO:0000256" key="1">
    <source>
        <dbReference type="ARBA" id="ARBA00023125"/>
    </source>
</evidence>
<dbReference type="Pfam" id="PF17932">
    <property type="entry name" value="TetR_C_24"/>
    <property type="match status" value="1"/>
</dbReference>
<dbReference type="eggNOG" id="COG1309">
    <property type="taxonomic scope" value="Bacteria"/>
</dbReference>
<dbReference type="GO" id="GO:0003700">
    <property type="term" value="F:DNA-binding transcription factor activity"/>
    <property type="evidence" value="ECO:0007669"/>
    <property type="project" value="TreeGrafter"/>
</dbReference>
<dbReference type="InterPro" id="IPR036271">
    <property type="entry name" value="Tet_transcr_reg_TetR-rel_C_sf"/>
</dbReference>
<dbReference type="STRING" id="1184609.KILIM_043_00140"/>
<feature type="domain" description="HTH tetR-type" evidence="3">
    <location>
        <begin position="11"/>
        <end position="71"/>
    </location>
</feature>
<protein>
    <submittedName>
        <fullName evidence="4">Putative TetR family transcriptional regulator</fullName>
    </submittedName>
</protein>
<sequence>MARATAAEATTTSSERILAAATSAFAELGFRGTTTRDIAARAGMSPTAMYVHHRSKEELLYAISLVGHQRLLAAIQEASAQGVTPTQRLGSVALTFGAWHAERNVQARVVNYELLALTPEHYGEVAQLRHGIDTVFRSIVAAGVATGEFDVDDVSMACVSLASLGVDISRWFRSDGEWSTEQVAAHYRDNALRIVGARGQAGSAARE</sequence>
<reference evidence="4 5" key="1">
    <citation type="submission" date="2012-08" db="EMBL/GenBank/DDBJ databases">
        <title>Whole genome shotgun sequence of Kineosphaera limosa NBRC 100340.</title>
        <authorList>
            <person name="Yoshida I."/>
            <person name="Isaki S."/>
            <person name="Hosoyama A."/>
            <person name="Tsuchikane K."/>
            <person name="Katsumata H."/>
            <person name="Ando Y."/>
            <person name="Ohji S."/>
            <person name="Hamada M."/>
            <person name="Tamura T."/>
            <person name="Yamazoe A."/>
            <person name="Yamazaki S."/>
            <person name="Fujita N."/>
        </authorList>
    </citation>
    <scope>NUCLEOTIDE SEQUENCE [LARGE SCALE GENOMIC DNA]</scope>
    <source>
        <strain evidence="4 5">NBRC 100340</strain>
    </source>
</reference>
<dbReference type="PANTHER" id="PTHR30055">
    <property type="entry name" value="HTH-TYPE TRANSCRIPTIONAL REGULATOR RUTR"/>
    <property type="match status" value="1"/>
</dbReference>
<evidence type="ECO:0000259" key="3">
    <source>
        <dbReference type="PROSITE" id="PS50977"/>
    </source>
</evidence>
<dbReference type="OrthoDB" id="3190535at2"/>
<evidence type="ECO:0000313" key="5">
    <source>
        <dbReference type="Proteomes" id="UP000008366"/>
    </source>
</evidence>
<keyword evidence="5" id="KW-1185">Reference proteome</keyword>
<dbReference type="Pfam" id="PF00440">
    <property type="entry name" value="TetR_N"/>
    <property type="match status" value="1"/>
</dbReference>
<gene>
    <name evidence="4" type="ORF">KILIM_043_00140</name>
</gene>
<keyword evidence="1 2" id="KW-0238">DNA-binding</keyword>
<dbReference type="PROSITE" id="PS50977">
    <property type="entry name" value="HTH_TETR_2"/>
    <property type="match status" value="1"/>
</dbReference>
<comment type="caution">
    <text evidence="4">The sequence shown here is derived from an EMBL/GenBank/DDBJ whole genome shotgun (WGS) entry which is preliminary data.</text>
</comment>
<dbReference type="SUPFAM" id="SSF46689">
    <property type="entry name" value="Homeodomain-like"/>
    <property type="match status" value="1"/>
</dbReference>
<name>K6XCR5_9MICO</name>
<dbReference type="PRINTS" id="PR00455">
    <property type="entry name" value="HTHTETR"/>
</dbReference>
<dbReference type="SUPFAM" id="SSF48498">
    <property type="entry name" value="Tetracyclin repressor-like, C-terminal domain"/>
    <property type="match status" value="1"/>
</dbReference>
<proteinExistence type="predicted"/>
<dbReference type="InterPro" id="IPR009057">
    <property type="entry name" value="Homeodomain-like_sf"/>
</dbReference>